<dbReference type="PANTHER" id="PTHR11527">
    <property type="entry name" value="HEAT-SHOCK PROTEIN 20 FAMILY MEMBER"/>
    <property type="match status" value="1"/>
</dbReference>
<evidence type="ECO:0000256" key="1">
    <source>
        <dbReference type="ARBA" id="ARBA00023016"/>
    </source>
</evidence>
<dbReference type="InterPro" id="IPR008978">
    <property type="entry name" value="HSP20-like_chaperone"/>
</dbReference>
<accession>A0A9N9DGS8</accession>
<reference evidence="5" key="1">
    <citation type="submission" date="2021-06" db="EMBL/GenBank/DDBJ databases">
        <authorList>
            <person name="Kallberg Y."/>
            <person name="Tangrot J."/>
            <person name="Rosling A."/>
        </authorList>
    </citation>
    <scope>NUCLEOTIDE SEQUENCE</scope>
    <source>
        <strain evidence="5">CL551</strain>
    </source>
</reference>
<evidence type="ECO:0000256" key="3">
    <source>
        <dbReference type="RuleBase" id="RU003616"/>
    </source>
</evidence>
<organism evidence="5 6">
    <name type="scientific">Acaulospora morrowiae</name>
    <dbReference type="NCBI Taxonomy" id="94023"/>
    <lineage>
        <taxon>Eukaryota</taxon>
        <taxon>Fungi</taxon>
        <taxon>Fungi incertae sedis</taxon>
        <taxon>Mucoromycota</taxon>
        <taxon>Glomeromycotina</taxon>
        <taxon>Glomeromycetes</taxon>
        <taxon>Diversisporales</taxon>
        <taxon>Acaulosporaceae</taxon>
        <taxon>Acaulospora</taxon>
    </lineage>
</organism>
<gene>
    <name evidence="5" type="ORF">AMORRO_LOCUS9469</name>
</gene>
<evidence type="ECO:0000313" key="6">
    <source>
        <dbReference type="Proteomes" id="UP000789342"/>
    </source>
</evidence>
<dbReference type="SUPFAM" id="SSF49764">
    <property type="entry name" value="HSP20-like chaperones"/>
    <property type="match status" value="1"/>
</dbReference>
<dbReference type="Pfam" id="PF00011">
    <property type="entry name" value="HSP20"/>
    <property type="match status" value="1"/>
</dbReference>
<proteinExistence type="inferred from homology"/>
<dbReference type="CDD" id="cd06464">
    <property type="entry name" value="ACD_sHsps-like"/>
    <property type="match status" value="1"/>
</dbReference>
<evidence type="ECO:0000313" key="5">
    <source>
        <dbReference type="EMBL" id="CAG8639839.1"/>
    </source>
</evidence>
<name>A0A9N9DGS8_9GLOM</name>
<keyword evidence="1" id="KW-0346">Stress response</keyword>
<dbReference type="OrthoDB" id="1431247at2759"/>
<dbReference type="EMBL" id="CAJVPV010009267">
    <property type="protein sequence ID" value="CAG8639839.1"/>
    <property type="molecule type" value="Genomic_DNA"/>
</dbReference>
<keyword evidence="6" id="KW-1185">Reference proteome</keyword>
<comment type="caution">
    <text evidence="5">The sequence shown here is derived from an EMBL/GenBank/DDBJ whole genome shotgun (WGS) entry which is preliminary data.</text>
</comment>
<sequence>MSNGWDRDFGRFESSVSNLFNDFFKDLNTARRTGGLTNRGNHTSWVPLIDVRENEKEFVVDTELPGVSKEQINVDIRDNVLYISGETKPDEKYKDCSTHLQERHYGLFSRAISLPPYVKTNEISAKCEHGVLEVKIPKGEAP</sequence>
<dbReference type="Proteomes" id="UP000789342">
    <property type="component" value="Unassembled WGS sequence"/>
</dbReference>
<dbReference type="PROSITE" id="PS01031">
    <property type="entry name" value="SHSP"/>
    <property type="match status" value="1"/>
</dbReference>
<evidence type="ECO:0000259" key="4">
    <source>
        <dbReference type="PROSITE" id="PS01031"/>
    </source>
</evidence>
<feature type="domain" description="SHSP" evidence="4">
    <location>
        <begin position="40"/>
        <end position="142"/>
    </location>
</feature>
<protein>
    <submittedName>
        <fullName evidence="5">18689_t:CDS:1</fullName>
    </submittedName>
</protein>
<dbReference type="InterPro" id="IPR031107">
    <property type="entry name" value="Small_HSP"/>
</dbReference>
<feature type="non-terminal residue" evidence="5">
    <location>
        <position position="142"/>
    </location>
</feature>
<dbReference type="Gene3D" id="2.60.40.790">
    <property type="match status" value="1"/>
</dbReference>
<evidence type="ECO:0000256" key="2">
    <source>
        <dbReference type="PROSITE-ProRule" id="PRU00285"/>
    </source>
</evidence>
<dbReference type="AlphaFoldDB" id="A0A9N9DGS8"/>
<comment type="similarity">
    <text evidence="2 3">Belongs to the small heat shock protein (HSP20) family.</text>
</comment>
<dbReference type="InterPro" id="IPR002068">
    <property type="entry name" value="A-crystallin/Hsp20_dom"/>
</dbReference>